<dbReference type="GO" id="GO:0007507">
    <property type="term" value="P:heart development"/>
    <property type="evidence" value="ECO:0007669"/>
    <property type="project" value="TreeGrafter"/>
</dbReference>
<feature type="domain" description="POPDC1-3" evidence="16">
    <location>
        <begin position="41"/>
        <end position="266"/>
    </location>
</feature>
<evidence type="ECO:0000256" key="15">
    <source>
        <dbReference type="SAM" id="Phobius"/>
    </source>
</evidence>
<dbReference type="GO" id="GO:0051146">
    <property type="term" value="P:striated muscle cell differentiation"/>
    <property type="evidence" value="ECO:0007669"/>
    <property type="project" value="TreeGrafter"/>
</dbReference>
<keyword evidence="11 15" id="KW-1133">Transmembrane helix</keyword>
<dbReference type="FunFam" id="2.60.120.10:FF:000166">
    <property type="entry name" value="blood vessel epicardial substance isoform X1"/>
    <property type="match status" value="1"/>
</dbReference>
<evidence type="ECO:0000256" key="6">
    <source>
        <dbReference type="ARBA" id="ARBA00022473"/>
    </source>
</evidence>
<dbReference type="GO" id="GO:0030552">
    <property type="term" value="F:cAMP binding"/>
    <property type="evidence" value="ECO:0007669"/>
    <property type="project" value="TreeGrafter"/>
</dbReference>
<proteinExistence type="inferred from homology"/>
<evidence type="ECO:0000259" key="16">
    <source>
        <dbReference type="Pfam" id="PF04831"/>
    </source>
</evidence>
<reference evidence="17" key="1">
    <citation type="submission" date="2025-08" db="UniProtKB">
        <authorList>
            <consortium name="Ensembl"/>
        </authorList>
    </citation>
    <scope>IDENTIFICATION</scope>
</reference>
<dbReference type="InterPro" id="IPR006916">
    <property type="entry name" value="POPDC1-3"/>
</dbReference>
<keyword evidence="6" id="KW-0217">Developmental protein</keyword>
<feature type="transmembrane region" description="Helical" evidence="15">
    <location>
        <begin position="93"/>
        <end position="113"/>
    </location>
</feature>
<evidence type="ECO:0000256" key="11">
    <source>
        <dbReference type="ARBA" id="ARBA00022989"/>
    </source>
</evidence>
<comment type="similarity">
    <text evidence="4">Belongs to the popeye family.</text>
</comment>
<evidence type="ECO:0000256" key="12">
    <source>
        <dbReference type="ARBA" id="ARBA00023136"/>
    </source>
</evidence>
<dbReference type="KEGG" id="malb:109968501"/>
<dbReference type="Gene3D" id="2.60.120.10">
    <property type="entry name" value="Jelly Rolls"/>
    <property type="match status" value="1"/>
</dbReference>
<evidence type="ECO:0000256" key="3">
    <source>
        <dbReference type="ARBA" id="ARBA00004435"/>
    </source>
</evidence>
<evidence type="ECO:0000256" key="9">
    <source>
        <dbReference type="ARBA" id="ARBA00022889"/>
    </source>
</evidence>
<evidence type="ECO:0000256" key="14">
    <source>
        <dbReference type="SAM" id="MobiDB-lite"/>
    </source>
</evidence>
<evidence type="ECO:0000256" key="13">
    <source>
        <dbReference type="ARBA" id="ARBA00023180"/>
    </source>
</evidence>
<keyword evidence="18" id="KW-1185">Reference proteome</keyword>
<keyword evidence="8 15" id="KW-0812">Transmembrane</keyword>
<dbReference type="GeneID" id="109968501"/>
<evidence type="ECO:0000256" key="8">
    <source>
        <dbReference type="ARBA" id="ARBA00022692"/>
    </source>
</evidence>
<comment type="subcellular location">
    <subcellularLocation>
        <location evidence="3">Cell junction</location>
        <location evidence="3">Tight junction</location>
    </subcellularLocation>
    <subcellularLocation>
        <location evidence="1">Lateral cell membrane</location>
    </subcellularLocation>
    <subcellularLocation>
        <location evidence="2">Membrane</location>
        <topology evidence="2">Multi-pass membrane protein</topology>
    </subcellularLocation>
</comment>
<accession>A0A3Q3JAN1</accession>
<evidence type="ECO:0000256" key="4">
    <source>
        <dbReference type="ARBA" id="ARBA00007146"/>
    </source>
</evidence>
<feature type="transmembrane region" description="Helical" evidence="15">
    <location>
        <begin position="67"/>
        <end position="87"/>
    </location>
</feature>
<evidence type="ECO:0000256" key="2">
    <source>
        <dbReference type="ARBA" id="ARBA00004141"/>
    </source>
</evidence>
<keyword evidence="9" id="KW-0130">Cell adhesion</keyword>
<dbReference type="Ensembl" id="ENSMALT00000016221.1">
    <property type="protein sequence ID" value="ENSMALP00000015904.1"/>
    <property type="gene ID" value="ENSMALG00000011155.1"/>
</dbReference>
<dbReference type="CTD" id="11149"/>
<dbReference type="GO" id="GO:0042383">
    <property type="term" value="C:sarcolemma"/>
    <property type="evidence" value="ECO:0007669"/>
    <property type="project" value="TreeGrafter"/>
</dbReference>
<dbReference type="STRING" id="43700.ENSMALP00000015904"/>
<dbReference type="GO" id="GO:0007519">
    <property type="term" value="P:skeletal muscle tissue development"/>
    <property type="evidence" value="ECO:0007669"/>
    <property type="project" value="TreeGrafter"/>
</dbReference>
<dbReference type="GO" id="GO:0007155">
    <property type="term" value="P:cell adhesion"/>
    <property type="evidence" value="ECO:0007669"/>
    <property type="project" value="UniProtKB-KW"/>
</dbReference>
<dbReference type="InterPro" id="IPR014710">
    <property type="entry name" value="RmlC-like_jellyroll"/>
</dbReference>
<dbReference type="Proteomes" id="UP000261600">
    <property type="component" value="Unplaced"/>
</dbReference>
<dbReference type="GO" id="GO:0042391">
    <property type="term" value="P:regulation of membrane potential"/>
    <property type="evidence" value="ECO:0007669"/>
    <property type="project" value="TreeGrafter"/>
</dbReference>
<dbReference type="PANTHER" id="PTHR12101:SF17">
    <property type="entry name" value="BLOOD VESSEL EPICARDIAL SUBSTANCE"/>
    <property type="match status" value="1"/>
</dbReference>
<dbReference type="PANTHER" id="PTHR12101">
    <property type="entry name" value="POPEYE DOMAIN CONTAINING PROTEIN"/>
    <property type="match status" value="1"/>
</dbReference>
<dbReference type="AlphaFoldDB" id="A0A3Q3JAN1"/>
<feature type="compositionally biased region" description="Polar residues" evidence="14">
    <location>
        <begin position="316"/>
        <end position="330"/>
    </location>
</feature>
<keyword evidence="7" id="KW-1003">Cell membrane</keyword>
<evidence type="ECO:0000313" key="17">
    <source>
        <dbReference type="Ensembl" id="ENSMALP00000015904.1"/>
    </source>
</evidence>
<organism evidence="17 18">
    <name type="scientific">Monopterus albus</name>
    <name type="common">Swamp eel</name>
    <dbReference type="NCBI Taxonomy" id="43700"/>
    <lineage>
        <taxon>Eukaryota</taxon>
        <taxon>Metazoa</taxon>
        <taxon>Chordata</taxon>
        <taxon>Craniata</taxon>
        <taxon>Vertebrata</taxon>
        <taxon>Euteleostomi</taxon>
        <taxon>Actinopterygii</taxon>
        <taxon>Neopterygii</taxon>
        <taxon>Teleostei</taxon>
        <taxon>Neoteleostei</taxon>
        <taxon>Acanthomorphata</taxon>
        <taxon>Anabantaria</taxon>
        <taxon>Synbranchiformes</taxon>
        <taxon>Synbranchidae</taxon>
        <taxon>Monopterus</taxon>
    </lineage>
</organism>
<feature type="transmembrane region" description="Helical" evidence="15">
    <location>
        <begin position="43"/>
        <end position="60"/>
    </location>
</feature>
<evidence type="ECO:0000256" key="7">
    <source>
        <dbReference type="ARBA" id="ARBA00022475"/>
    </source>
</evidence>
<feature type="region of interest" description="Disordered" evidence="14">
    <location>
        <begin position="312"/>
        <end position="352"/>
    </location>
</feature>
<keyword evidence="12 15" id="KW-0472">Membrane</keyword>
<dbReference type="RefSeq" id="XP_020470466.1">
    <property type="nucleotide sequence ID" value="XM_020614810.1"/>
</dbReference>
<evidence type="ECO:0000313" key="18">
    <source>
        <dbReference type="Proteomes" id="UP000261600"/>
    </source>
</evidence>
<evidence type="ECO:0000256" key="10">
    <source>
        <dbReference type="ARBA" id="ARBA00022949"/>
    </source>
</evidence>
<evidence type="ECO:0000256" key="1">
    <source>
        <dbReference type="ARBA" id="ARBA00004124"/>
    </source>
</evidence>
<keyword evidence="13" id="KW-0325">Glycoprotein</keyword>
<dbReference type="SUPFAM" id="SSF51206">
    <property type="entry name" value="cAMP-binding domain-like"/>
    <property type="match status" value="1"/>
</dbReference>
<protein>
    <recommendedName>
        <fullName evidence="16">POPDC1-3 domain-containing protein</fullName>
    </recommendedName>
</protein>
<dbReference type="InterPro" id="IPR055272">
    <property type="entry name" value="POPDC1-3_dom"/>
</dbReference>
<reference evidence="17" key="2">
    <citation type="submission" date="2025-09" db="UniProtKB">
        <authorList>
            <consortium name="Ensembl"/>
        </authorList>
    </citation>
    <scope>IDENTIFICATION</scope>
</reference>
<keyword evidence="5" id="KW-0796">Tight junction</keyword>
<dbReference type="InterPro" id="IPR018490">
    <property type="entry name" value="cNMP-bd_dom_sf"/>
</dbReference>
<keyword evidence="10" id="KW-0965">Cell junction</keyword>
<name>A0A3Q3JAN1_MONAL</name>
<evidence type="ECO:0000256" key="5">
    <source>
        <dbReference type="ARBA" id="ARBA00022427"/>
    </source>
</evidence>
<dbReference type="GO" id="GO:0016328">
    <property type="term" value="C:lateral plasma membrane"/>
    <property type="evidence" value="ECO:0007669"/>
    <property type="project" value="UniProtKB-SubCell"/>
</dbReference>
<dbReference type="OrthoDB" id="425611at2759"/>
<dbReference type="GO" id="GO:0005923">
    <property type="term" value="C:bicellular tight junction"/>
    <property type="evidence" value="ECO:0007669"/>
    <property type="project" value="UniProtKB-SubCell"/>
</dbReference>
<dbReference type="Pfam" id="PF04831">
    <property type="entry name" value="POPDC1-3"/>
    <property type="match status" value="1"/>
</dbReference>
<sequence length="352" mass="40186">MSSTPELTTHLFPTLTSFPSATPGVSAEPNATSCQEWEQVHHLLFHLGNLSLLLGLVIPTTLGLHIILLRLFLLTGCGLLIAWAALYRCNLDVMIWNVVFLVVNFMHLFFLLYKRRPIKIDRELRAVYKRMFEPLHVQEALFQKLTGQFCTIQTLKKGQAYAAEDKTSVDERLSILLKGKMKVSYRGHFLHNIYTNSFIDSPEFRSTEMHRGEKFQVSIVAEENCKFLCWSRERLTYFLESDTFLNEVFRYLIGKDITNKLYSLNDPTLSDKTVKKMDRHPSLCSQLSMMQMRNSMASTSDTDDVLNQILRGGSVGSSHQKSPGTKTSSKMKPIEEGMEDDVFEESAPSKSH</sequence>